<keyword evidence="4" id="KW-0808">Transferase</keyword>
<evidence type="ECO:0000256" key="5">
    <source>
        <dbReference type="ARBA" id="ARBA00022691"/>
    </source>
</evidence>
<keyword evidence="8" id="KW-1185">Reference proteome</keyword>
<evidence type="ECO:0000256" key="2">
    <source>
        <dbReference type="ARBA" id="ARBA00012003"/>
    </source>
</evidence>
<reference evidence="7" key="1">
    <citation type="journal article" date="2020" name="Stud. Mycol.">
        <title>101 Dothideomycetes genomes: a test case for predicting lifestyles and emergence of pathogens.</title>
        <authorList>
            <person name="Haridas S."/>
            <person name="Albert R."/>
            <person name="Binder M."/>
            <person name="Bloem J."/>
            <person name="Labutti K."/>
            <person name="Salamov A."/>
            <person name="Andreopoulos B."/>
            <person name="Baker S."/>
            <person name="Barry K."/>
            <person name="Bills G."/>
            <person name="Bluhm B."/>
            <person name="Cannon C."/>
            <person name="Castanera R."/>
            <person name="Culley D."/>
            <person name="Daum C."/>
            <person name="Ezra D."/>
            <person name="Gonzalez J."/>
            <person name="Henrissat B."/>
            <person name="Kuo A."/>
            <person name="Liang C."/>
            <person name="Lipzen A."/>
            <person name="Lutzoni F."/>
            <person name="Magnuson J."/>
            <person name="Mondo S."/>
            <person name="Nolan M."/>
            <person name="Ohm R."/>
            <person name="Pangilinan J."/>
            <person name="Park H.-J."/>
            <person name="Ramirez L."/>
            <person name="Alfaro M."/>
            <person name="Sun H."/>
            <person name="Tritt A."/>
            <person name="Yoshinaga Y."/>
            <person name="Zwiers L.-H."/>
            <person name="Turgeon B."/>
            <person name="Goodwin S."/>
            <person name="Spatafora J."/>
            <person name="Crous P."/>
            <person name="Grigoriev I."/>
        </authorList>
    </citation>
    <scope>NUCLEOTIDE SEQUENCE</scope>
    <source>
        <strain evidence="7">ATCC 74209</strain>
    </source>
</reference>
<dbReference type="EC" id="2.1.1.22" evidence="2"/>
<dbReference type="Pfam" id="PF07942">
    <property type="entry name" value="CARME"/>
    <property type="match status" value="1"/>
</dbReference>
<evidence type="ECO:0000256" key="6">
    <source>
        <dbReference type="SAM" id="MobiDB-lite"/>
    </source>
</evidence>
<dbReference type="SUPFAM" id="SSF53335">
    <property type="entry name" value="S-adenosyl-L-methionine-dependent methyltransferases"/>
    <property type="match status" value="1"/>
</dbReference>
<dbReference type="Proteomes" id="UP000799536">
    <property type="component" value="Unassembled WGS sequence"/>
</dbReference>
<gene>
    <name evidence="7" type="ORF">GQ43DRAFT_412378</name>
</gene>
<dbReference type="EMBL" id="ML993914">
    <property type="protein sequence ID" value="KAF2203094.1"/>
    <property type="molecule type" value="Genomic_DNA"/>
</dbReference>
<dbReference type="InterPro" id="IPR012901">
    <property type="entry name" value="CARME"/>
</dbReference>
<keyword evidence="3 7" id="KW-0489">Methyltransferase</keyword>
<proteinExistence type="inferred from homology"/>
<evidence type="ECO:0000313" key="7">
    <source>
        <dbReference type="EMBL" id="KAF2203094.1"/>
    </source>
</evidence>
<feature type="region of interest" description="Disordered" evidence="6">
    <location>
        <begin position="352"/>
        <end position="380"/>
    </location>
</feature>
<organism evidence="7 8">
    <name type="scientific">Delitschia confertaspora ATCC 74209</name>
    <dbReference type="NCBI Taxonomy" id="1513339"/>
    <lineage>
        <taxon>Eukaryota</taxon>
        <taxon>Fungi</taxon>
        <taxon>Dikarya</taxon>
        <taxon>Ascomycota</taxon>
        <taxon>Pezizomycotina</taxon>
        <taxon>Dothideomycetes</taxon>
        <taxon>Pleosporomycetidae</taxon>
        <taxon>Pleosporales</taxon>
        <taxon>Delitschiaceae</taxon>
        <taxon>Delitschia</taxon>
    </lineage>
</organism>
<dbReference type="GO" id="GO:0032259">
    <property type="term" value="P:methylation"/>
    <property type="evidence" value="ECO:0007669"/>
    <property type="project" value="UniProtKB-KW"/>
</dbReference>
<name>A0A9P4MRJ8_9PLEO</name>
<dbReference type="GO" id="GO:0030735">
    <property type="term" value="F:carnosine N-methyltransferase activity"/>
    <property type="evidence" value="ECO:0007669"/>
    <property type="project" value="UniProtKB-EC"/>
</dbReference>
<protein>
    <recommendedName>
        <fullName evidence="2">carnosine N-methyltransferase</fullName>
        <ecNumber evidence="2">2.1.1.22</ecNumber>
    </recommendedName>
</protein>
<evidence type="ECO:0000313" key="8">
    <source>
        <dbReference type="Proteomes" id="UP000799536"/>
    </source>
</evidence>
<dbReference type="PANTHER" id="PTHR12303:SF6">
    <property type="entry name" value="CARNOSINE N-METHYLTRANSFERASE"/>
    <property type="match status" value="1"/>
</dbReference>
<evidence type="ECO:0000256" key="3">
    <source>
        <dbReference type="ARBA" id="ARBA00022603"/>
    </source>
</evidence>
<dbReference type="InterPro" id="IPR029063">
    <property type="entry name" value="SAM-dependent_MTases_sf"/>
</dbReference>
<comment type="similarity">
    <text evidence="1">Belongs to the carnosine N-methyltransferase family.</text>
</comment>
<dbReference type="PANTHER" id="PTHR12303">
    <property type="entry name" value="CARNOSINE N-METHYLTRANSFERASE"/>
    <property type="match status" value="1"/>
</dbReference>
<dbReference type="AlphaFoldDB" id="A0A9P4MRJ8"/>
<dbReference type="SMART" id="SM01296">
    <property type="entry name" value="N2227"/>
    <property type="match status" value="1"/>
</dbReference>
<dbReference type="Gene3D" id="3.40.50.150">
    <property type="entry name" value="Vaccinia Virus protein VP39"/>
    <property type="match status" value="1"/>
</dbReference>
<accession>A0A9P4MRJ8</accession>
<sequence>MVEGEWNGDFDPLADPDERKHILSVLDSFRSYRRFAHLYGTHARRQAFYSLPSSHWHLLSQPPFSVLDTLSAVDDLIDTNSALAESIFKVGFQGFIAPTLDSEWVASVVDPRHATNEYEVYSTIMDRMNVKATQIDIDKARSCVHQFYRDWSAEGAVERSACFSPILSALEAEFSKQPIELSSDPSNKADIKILVPGAGLGRLVFDICRAGFTVEGNEISYHELMASSLILNHVSKPQEFTIAPFALSSSNHLTRADQLRTFAIPDVHPATELETASEGLRVHAGERMSMSAGDFCVVYNSPEYREHFTAVATVFFIDTAPNVIRYIEAVRNCLQPSGIWVNLGPLLWHHASRPQPSNEESEGVRASGKSVDAGIGDPGSVELTDEEVVKLVEHFGFSIERHETGKIETGYISNAESMLQSTYRPSFWIARKR</sequence>
<evidence type="ECO:0000256" key="1">
    <source>
        <dbReference type="ARBA" id="ARBA00010086"/>
    </source>
</evidence>
<dbReference type="OrthoDB" id="978at2759"/>
<comment type="caution">
    <text evidence="7">The sequence shown here is derived from an EMBL/GenBank/DDBJ whole genome shotgun (WGS) entry which is preliminary data.</text>
</comment>
<keyword evidence="5" id="KW-0949">S-adenosyl-L-methionine</keyword>
<evidence type="ECO:0000256" key="4">
    <source>
        <dbReference type="ARBA" id="ARBA00022679"/>
    </source>
</evidence>